<feature type="transmembrane region" description="Helical" evidence="9">
    <location>
        <begin position="261"/>
        <end position="282"/>
    </location>
</feature>
<dbReference type="PANTHER" id="PTHR30477">
    <property type="entry name" value="ABC-TRANSPORTER METAL-BINDING PROTEIN"/>
    <property type="match status" value="1"/>
</dbReference>
<dbReference type="Gene3D" id="1.10.10.10">
    <property type="entry name" value="Winged helix-like DNA-binding domain superfamily/Winged helix DNA-binding domain"/>
    <property type="match status" value="1"/>
</dbReference>
<dbReference type="InterPro" id="IPR001626">
    <property type="entry name" value="ABC_TroCD"/>
</dbReference>
<evidence type="ECO:0000256" key="5">
    <source>
        <dbReference type="ARBA" id="ARBA00022692"/>
    </source>
</evidence>
<keyword evidence="3 8" id="KW-0813">Transport</keyword>
<feature type="transmembrane region" description="Helical" evidence="9">
    <location>
        <begin position="192"/>
        <end position="216"/>
    </location>
</feature>
<evidence type="ECO:0000256" key="3">
    <source>
        <dbReference type="ARBA" id="ARBA00022448"/>
    </source>
</evidence>
<feature type="transmembrane region" description="Helical" evidence="9">
    <location>
        <begin position="15"/>
        <end position="37"/>
    </location>
</feature>
<feature type="transmembrane region" description="Helical" evidence="9">
    <location>
        <begin position="228"/>
        <end position="249"/>
    </location>
</feature>
<dbReference type="GO" id="GO:0071281">
    <property type="term" value="P:cellular response to iron ion"/>
    <property type="evidence" value="ECO:0007669"/>
    <property type="project" value="UniProtKB-ARBA"/>
</dbReference>
<dbReference type="EMBL" id="JACHNU010000006">
    <property type="protein sequence ID" value="MBB4664214.1"/>
    <property type="molecule type" value="Genomic_DNA"/>
</dbReference>
<feature type="transmembrane region" description="Helical" evidence="9">
    <location>
        <begin position="67"/>
        <end position="86"/>
    </location>
</feature>
<feature type="transmembrane region" description="Helical" evidence="9">
    <location>
        <begin position="147"/>
        <end position="163"/>
    </location>
</feature>
<dbReference type="Gene3D" id="1.10.3470.10">
    <property type="entry name" value="ABC transporter involved in vitamin B12 uptake, BtuC"/>
    <property type="match status" value="1"/>
</dbReference>
<reference evidence="10 11" key="1">
    <citation type="submission" date="2020-08" db="EMBL/GenBank/DDBJ databases">
        <title>Genomic Encyclopedia of Archaeal and Bacterial Type Strains, Phase II (KMG-II): from individual species to whole genera.</title>
        <authorList>
            <person name="Goeker M."/>
        </authorList>
    </citation>
    <scope>NUCLEOTIDE SEQUENCE [LARGE SCALE GENOMIC DNA]</scope>
    <source>
        <strain evidence="10 11">DSM 23288</strain>
    </source>
</reference>
<dbReference type="RefSeq" id="WP_221243178.1">
    <property type="nucleotide sequence ID" value="NZ_JACHNU010000006.1"/>
</dbReference>
<dbReference type="SUPFAM" id="SSF81345">
    <property type="entry name" value="ABC transporter involved in vitamin B12 uptake, BtuC"/>
    <property type="match status" value="1"/>
</dbReference>
<evidence type="ECO:0000313" key="11">
    <source>
        <dbReference type="Proteomes" id="UP000585272"/>
    </source>
</evidence>
<keyword evidence="6 9" id="KW-1133">Transmembrane helix</keyword>
<accession>A0A840IJL2</accession>
<sequence>MGWLIDLLPLNYSDAVVAIGAALLGIAAGALGVFAVLRQRSLVGDALAHAALPGVCVAFLATGAKDATTLLVGAALAGLVGALLMVGIERTSRVRPDAAIGVVLSSFFSLGIVLLTHIASTNDANQAGLDTYLFGQAAGLLERDLDVMAVLAVVALAVVALAFRPLKTTLFDPAFAGAVGLPVRLLEIFMTMLLVVAVVIGLRTVGAILMVAMLVVPAVAARQLCNRLSLLIPLAALIGAAVGVAGALIAARAEVPTGPVIVLVGFAVVLATVLLAPGRGVLWRGRKLARDRRRALVEGVLVDLETTIHAGPPPTPRELALASGRPRRQVARALSALDRAGMLARDGERIHLTESGAAAAHAVLERRDLWSAWLEHGWKLRLPDAREPDPTDLRASLGDDCADELRRLALAGDGGGAAGDAGQGAR</sequence>
<dbReference type="InterPro" id="IPR037294">
    <property type="entry name" value="ABC_BtuC-like"/>
</dbReference>
<gene>
    <name evidence="10" type="ORF">BDZ31_003817</name>
</gene>
<feature type="transmembrane region" description="Helical" evidence="9">
    <location>
        <begin position="42"/>
        <end position="61"/>
    </location>
</feature>
<dbReference type="Pfam" id="PF00950">
    <property type="entry name" value="ABC-3"/>
    <property type="match status" value="1"/>
</dbReference>
<name>A0A840IJL2_9ACTN</name>
<comment type="caution">
    <text evidence="10">The sequence shown here is derived from an EMBL/GenBank/DDBJ whole genome shotgun (WGS) entry which is preliminary data.</text>
</comment>
<comment type="subcellular location">
    <subcellularLocation>
        <location evidence="1 8">Cell membrane</location>
        <topology evidence="1 8">Multi-pass membrane protein</topology>
    </subcellularLocation>
</comment>
<evidence type="ECO:0000256" key="6">
    <source>
        <dbReference type="ARBA" id="ARBA00022989"/>
    </source>
</evidence>
<dbReference type="GO" id="GO:0010043">
    <property type="term" value="P:response to zinc ion"/>
    <property type="evidence" value="ECO:0007669"/>
    <property type="project" value="TreeGrafter"/>
</dbReference>
<evidence type="ECO:0000256" key="2">
    <source>
        <dbReference type="ARBA" id="ARBA00008034"/>
    </source>
</evidence>
<evidence type="ECO:0000256" key="8">
    <source>
        <dbReference type="RuleBase" id="RU003943"/>
    </source>
</evidence>
<feature type="transmembrane region" description="Helical" evidence="9">
    <location>
        <begin position="170"/>
        <end position="186"/>
    </location>
</feature>
<organism evidence="10 11">
    <name type="scientific">Conexibacter arvalis</name>
    <dbReference type="NCBI Taxonomy" id="912552"/>
    <lineage>
        <taxon>Bacteria</taxon>
        <taxon>Bacillati</taxon>
        <taxon>Actinomycetota</taxon>
        <taxon>Thermoleophilia</taxon>
        <taxon>Solirubrobacterales</taxon>
        <taxon>Conexibacteraceae</taxon>
        <taxon>Conexibacter</taxon>
    </lineage>
</organism>
<dbReference type="InterPro" id="IPR036388">
    <property type="entry name" value="WH-like_DNA-bd_sf"/>
</dbReference>
<protein>
    <submittedName>
        <fullName evidence="10">Manganese/zinc/iron transport system permease protein</fullName>
    </submittedName>
</protein>
<dbReference type="GO" id="GO:0043190">
    <property type="term" value="C:ATP-binding cassette (ABC) transporter complex"/>
    <property type="evidence" value="ECO:0007669"/>
    <property type="project" value="InterPro"/>
</dbReference>
<evidence type="ECO:0000256" key="7">
    <source>
        <dbReference type="ARBA" id="ARBA00023136"/>
    </source>
</evidence>
<dbReference type="SUPFAM" id="SSF46785">
    <property type="entry name" value="Winged helix' DNA-binding domain"/>
    <property type="match status" value="1"/>
</dbReference>
<dbReference type="Proteomes" id="UP000585272">
    <property type="component" value="Unassembled WGS sequence"/>
</dbReference>
<feature type="transmembrane region" description="Helical" evidence="9">
    <location>
        <begin position="98"/>
        <end position="119"/>
    </location>
</feature>
<proteinExistence type="inferred from homology"/>
<dbReference type="InterPro" id="IPR036390">
    <property type="entry name" value="WH_DNA-bd_sf"/>
</dbReference>
<comment type="similarity">
    <text evidence="2 8">Belongs to the ABC-3 integral membrane protein family.</text>
</comment>
<evidence type="ECO:0000256" key="9">
    <source>
        <dbReference type="SAM" id="Phobius"/>
    </source>
</evidence>
<keyword evidence="4" id="KW-1003">Cell membrane</keyword>
<keyword evidence="11" id="KW-1185">Reference proteome</keyword>
<evidence type="ECO:0000256" key="4">
    <source>
        <dbReference type="ARBA" id="ARBA00022475"/>
    </source>
</evidence>
<dbReference type="GO" id="GO:0055085">
    <property type="term" value="P:transmembrane transport"/>
    <property type="evidence" value="ECO:0007669"/>
    <property type="project" value="InterPro"/>
</dbReference>
<keyword evidence="5 8" id="KW-0812">Transmembrane</keyword>
<evidence type="ECO:0000256" key="1">
    <source>
        <dbReference type="ARBA" id="ARBA00004651"/>
    </source>
</evidence>
<dbReference type="AlphaFoldDB" id="A0A840IJL2"/>
<dbReference type="PANTHER" id="PTHR30477:SF3">
    <property type="entry name" value="METAL TRANSPORT SYSTEM MEMBRANE PROTEIN CT_069-RELATED"/>
    <property type="match status" value="1"/>
</dbReference>
<dbReference type="CDD" id="cd06550">
    <property type="entry name" value="TM_ABC_iron-siderophores_like"/>
    <property type="match status" value="1"/>
</dbReference>
<keyword evidence="7 9" id="KW-0472">Membrane</keyword>
<evidence type="ECO:0000313" key="10">
    <source>
        <dbReference type="EMBL" id="MBB4664214.1"/>
    </source>
</evidence>
<dbReference type="FunFam" id="1.10.3470.10:FF:000003">
    <property type="entry name" value="Iron ABC transporter permease SitD"/>
    <property type="match status" value="1"/>
</dbReference>